<dbReference type="Gene3D" id="1.10.3430.10">
    <property type="entry name" value="Ammonium transporter AmtB like domains"/>
    <property type="match status" value="1"/>
</dbReference>
<dbReference type="Proteomes" id="UP000612893">
    <property type="component" value="Unassembled WGS sequence"/>
</dbReference>
<evidence type="ECO:0000256" key="1">
    <source>
        <dbReference type="ARBA" id="ARBA00004141"/>
    </source>
</evidence>
<dbReference type="EMBL" id="JAEKNR010000106">
    <property type="protein sequence ID" value="MBJ7598400.1"/>
    <property type="molecule type" value="Genomic_DNA"/>
</dbReference>
<dbReference type="PROSITE" id="PS01219">
    <property type="entry name" value="AMMONIUM_TRANSP"/>
    <property type="match status" value="1"/>
</dbReference>
<evidence type="ECO:0000256" key="9">
    <source>
        <dbReference type="RuleBase" id="RU362002"/>
    </source>
</evidence>
<keyword evidence="4 9" id="KW-0812">Transmembrane</keyword>
<sequence length="472" mass="49568">MYLDLVPAPSWLNSGDTAWQLVAATLVGLMSVPGLAILYAGLMKRKWAVNSSLMVLYAFGATLVVWSFWGYKMAFGTQITDVLHFVGVPGSILSPGSEQGQAAIPLLTGAIPNLRFPLTTLAYFQFVFAAITVILLAGALLGRFSFKAWMIFVPVWITLVYTVNAFSLWGGGWLGAMPSWLSGIAGVGAVDYSGGYVIHVAAGVSGVVAAAVVGPRLAVDREHNRPSNVILAIAGGGLLWLGWNGFNGGDPYFAGADASAAVYNTNLAAASAMLAWMILDVFIIGKPTVGGMINGMIAGLVGITPAAGYVDGYGAFAIGIAAGVIPFFTFNYLTRVRPFSRIDDTLGVMHTHLIAGAIGGLMVGLLANPNVIVYPGTGKTPAVAVSGLFFGNPKQFVAQVVALLFILVYDGLATFVICKAINVFVKLRLPDSQLEIGDVAVHGDVAYELLPQPPRDRVEVPHPVGRGAVEHA</sequence>
<evidence type="ECO:0000256" key="3">
    <source>
        <dbReference type="ARBA" id="ARBA00022448"/>
    </source>
</evidence>
<feature type="transmembrane region" description="Helical" evidence="9">
    <location>
        <begin position="316"/>
        <end position="334"/>
    </location>
</feature>
<dbReference type="Pfam" id="PF00909">
    <property type="entry name" value="Ammonium_transp"/>
    <property type="match status" value="1"/>
</dbReference>
<keyword evidence="3 9" id="KW-0813">Transport</keyword>
<dbReference type="PANTHER" id="PTHR43029:SF10">
    <property type="entry name" value="AMMONIUM TRANSPORTER MEP2"/>
    <property type="match status" value="1"/>
</dbReference>
<evidence type="ECO:0000256" key="7">
    <source>
        <dbReference type="ARBA" id="ARBA00023177"/>
    </source>
</evidence>
<evidence type="ECO:0000259" key="10">
    <source>
        <dbReference type="Pfam" id="PF00909"/>
    </source>
</evidence>
<proteinExistence type="inferred from homology"/>
<feature type="transmembrane region" description="Helical" evidence="9">
    <location>
        <begin position="266"/>
        <end position="285"/>
    </location>
</feature>
<dbReference type="InterPro" id="IPR018047">
    <property type="entry name" value="Ammonium_transpt_CS"/>
</dbReference>
<feature type="transmembrane region" description="Helical" evidence="9">
    <location>
        <begin position="292"/>
        <end position="310"/>
    </location>
</feature>
<comment type="caution">
    <text evidence="11">The sequence shown here is derived from an EMBL/GenBank/DDBJ whole genome shotgun (WGS) entry which is preliminary data.</text>
</comment>
<dbReference type="AlphaFoldDB" id="A0A934N2T8"/>
<dbReference type="PANTHER" id="PTHR43029">
    <property type="entry name" value="AMMONIUM TRANSPORTER MEP2"/>
    <property type="match status" value="1"/>
</dbReference>
<keyword evidence="12" id="KW-1185">Reference proteome</keyword>
<feature type="transmembrane region" description="Helical" evidence="9">
    <location>
        <begin position="229"/>
        <end position="246"/>
    </location>
</feature>
<keyword evidence="6 9" id="KW-0472">Membrane</keyword>
<protein>
    <recommendedName>
        <fullName evidence="8 9">Ammonium transporter</fullName>
    </recommendedName>
</protein>
<comment type="subcellular location">
    <subcellularLocation>
        <location evidence="9">Cell membrane</location>
        <topology evidence="9">Multi-pass membrane protein</topology>
    </subcellularLocation>
    <subcellularLocation>
        <location evidence="1">Membrane</location>
        <topology evidence="1">Multi-pass membrane protein</topology>
    </subcellularLocation>
</comment>
<dbReference type="InterPro" id="IPR029020">
    <property type="entry name" value="Ammonium/urea_transptr"/>
</dbReference>
<evidence type="ECO:0000313" key="12">
    <source>
        <dbReference type="Proteomes" id="UP000612893"/>
    </source>
</evidence>
<feature type="transmembrane region" description="Helical" evidence="9">
    <location>
        <begin position="346"/>
        <end position="367"/>
    </location>
</feature>
<organism evidence="11 12">
    <name type="scientific">Candidatus Nephthysia bennettiae</name>
    <dbReference type="NCBI Taxonomy" id="3127016"/>
    <lineage>
        <taxon>Bacteria</taxon>
        <taxon>Bacillati</taxon>
        <taxon>Candidatus Dormiibacterota</taxon>
        <taxon>Candidatus Dormibacteria</taxon>
        <taxon>Candidatus Dormibacterales</taxon>
        <taxon>Candidatus Dormibacteraceae</taxon>
        <taxon>Candidatus Nephthysia</taxon>
    </lineage>
</organism>
<keyword evidence="7 9" id="KW-0924">Ammonia transport</keyword>
<keyword evidence="5 9" id="KW-1133">Transmembrane helix</keyword>
<dbReference type="RefSeq" id="WP_338201369.1">
    <property type="nucleotide sequence ID" value="NZ_JAEKNR010000106.1"/>
</dbReference>
<reference evidence="11" key="1">
    <citation type="submission" date="2020-10" db="EMBL/GenBank/DDBJ databases">
        <title>Ca. Dormibacterota MAGs.</title>
        <authorList>
            <person name="Montgomery K."/>
        </authorList>
    </citation>
    <scope>NUCLEOTIDE SEQUENCE [LARGE SCALE GENOMIC DNA]</scope>
    <source>
        <strain evidence="11">SC8812_S17_10</strain>
    </source>
</reference>
<dbReference type="NCBIfam" id="TIGR00836">
    <property type="entry name" value="amt"/>
    <property type="match status" value="1"/>
</dbReference>
<feature type="transmembrane region" description="Helical" evidence="9">
    <location>
        <begin position="20"/>
        <end position="42"/>
    </location>
</feature>
<dbReference type="GO" id="GO:0005886">
    <property type="term" value="C:plasma membrane"/>
    <property type="evidence" value="ECO:0007669"/>
    <property type="project" value="UniProtKB-SubCell"/>
</dbReference>
<feature type="transmembrane region" description="Helical" evidence="9">
    <location>
        <begin position="196"/>
        <end position="217"/>
    </location>
</feature>
<comment type="similarity">
    <text evidence="2 9">Belongs to the ammonia transporter channel (TC 1.A.11.2) family.</text>
</comment>
<feature type="transmembrane region" description="Helical" evidence="9">
    <location>
        <begin position="396"/>
        <end position="418"/>
    </location>
</feature>
<gene>
    <name evidence="11" type="primary">amt</name>
    <name evidence="11" type="ORF">JF922_09985</name>
</gene>
<feature type="transmembrane region" description="Helical" evidence="9">
    <location>
        <begin position="54"/>
        <end position="71"/>
    </location>
</feature>
<dbReference type="GO" id="GO:0072488">
    <property type="term" value="P:ammonium transmembrane transport"/>
    <property type="evidence" value="ECO:0007669"/>
    <property type="project" value="UniProtKB-KW"/>
</dbReference>
<dbReference type="SUPFAM" id="SSF111352">
    <property type="entry name" value="Ammonium transporter"/>
    <property type="match status" value="1"/>
</dbReference>
<evidence type="ECO:0000256" key="6">
    <source>
        <dbReference type="ARBA" id="ARBA00023136"/>
    </source>
</evidence>
<feature type="domain" description="Ammonium transporter AmtB-like" evidence="10">
    <location>
        <begin position="18"/>
        <end position="447"/>
    </location>
</feature>
<accession>A0A934N2T8</accession>
<dbReference type="InterPro" id="IPR024041">
    <property type="entry name" value="NH4_transpt_AmtB-like_dom"/>
</dbReference>
<name>A0A934N2T8_9BACT</name>
<feature type="transmembrane region" description="Helical" evidence="9">
    <location>
        <begin position="122"/>
        <end position="142"/>
    </location>
</feature>
<evidence type="ECO:0000256" key="8">
    <source>
        <dbReference type="ARBA" id="ARBA00050025"/>
    </source>
</evidence>
<evidence type="ECO:0000256" key="5">
    <source>
        <dbReference type="ARBA" id="ARBA00022989"/>
    </source>
</evidence>
<feature type="transmembrane region" description="Helical" evidence="9">
    <location>
        <begin position="149"/>
        <end position="176"/>
    </location>
</feature>
<dbReference type="InterPro" id="IPR001905">
    <property type="entry name" value="Ammonium_transpt"/>
</dbReference>
<evidence type="ECO:0000313" key="11">
    <source>
        <dbReference type="EMBL" id="MBJ7598400.1"/>
    </source>
</evidence>
<evidence type="ECO:0000256" key="2">
    <source>
        <dbReference type="ARBA" id="ARBA00005887"/>
    </source>
</evidence>
<evidence type="ECO:0000256" key="4">
    <source>
        <dbReference type="ARBA" id="ARBA00022692"/>
    </source>
</evidence>